<sequence>MYINFLTPVEITKATIESGIKKAHLSTKKMILLGILAGLFIGLGGLGNILISQTVSDIGLSKFAGACVFPVGLMLVVVCGAELFTGNNLMTIALMDKKITIKQMLRNWGFVYLANFIGAIILVNFIYFSGILSQDAAIKAINIAENKASLDFIQAFLRGILCNILVVLAVWFATAGKDIISKIFACWFPIMLFVLCGFEHSIANMFFVPMGMILGADISIYQLIFNLVTVTLGNIIGGAILIPYIYYNCYVSKDKIN</sequence>
<keyword evidence="3 6" id="KW-1133">Transmembrane helix</keyword>
<proteinExistence type="inferred from homology"/>
<feature type="transmembrane region" description="Helical" evidence="6">
    <location>
        <begin position="110"/>
        <end position="132"/>
    </location>
</feature>
<dbReference type="Pfam" id="PF01226">
    <property type="entry name" value="Form_Nir_trans"/>
    <property type="match status" value="1"/>
</dbReference>
<dbReference type="RefSeq" id="WP_346046549.1">
    <property type="nucleotide sequence ID" value="NZ_BAAACP010000019.1"/>
</dbReference>
<keyword evidence="2 6" id="KW-0812">Transmembrane</keyword>
<evidence type="ECO:0000256" key="1">
    <source>
        <dbReference type="ARBA" id="ARBA00004141"/>
    </source>
</evidence>
<evidence type="ECO:0000313" key="7">
    <source>
        <dbReference type="EMBL" id="GAA0865885.1"/>
    </source>
</evidence>
<dbReference type="Proteomes" id="UP001400965">
    <property type="component" value="Unassembled WGS sequence"/>
</dbReference>
<dbReference type="EMBL" id="BAAACP010000019">
    <property type="protein sequence ID" value="GAA0865885.1"/>
    <property type="molecule type" value="Genomic_DNA"/>
</dbReference>
<evidence type="ECO:0000256" key="5">
    <source>
        <dbReference type="ARBA" id="ARBA00049660"/>
    </source>
</evidence>
<feature type="transmembrane region" description="Helical" evidence="6">
    <location>
        <begin position="184"/>
        <end position="203"/>
    </location>
</feature>
<keyword evidence="4 6" id="KW-0472">Membrane</keyword>
<feature type="transmembrane region" description="Helical" evidence="6">
    <location>
        <begin position="152"/>
        <end position="172"/>
    </location>
</feature>
<gene>
    <name evidence="7" type="ORF">GCM10008917_25100</name>
</gene>
<protein>
    <submittedName>
        <fullName evidence="7">Formate/nitrite transporter family protein</fullName>
    </submittedName>
</protein>
<dbReference type="PROSITE" id="PS01005">
    <property type="entry name" value="FORMATE_NITRITE_TP_1"/>
    <property type="match status" value="1"/>
</dbReference>
<dbReference type="InterPro" id="IPR023271">
    <property type="entry name" value="Aquaporin-like"/>
</dbReference>
<accession>A0ABN1M9J3</accession>
<evidence type="ECO:0000256" key="6">
    <source>
        <dbReference type="SAM" id="Phobius"/>
    </source>
</evidence>
<evidence type="ECO:0000256" key="3">
    <source>
        <dbReference type="ARBA" id="ARBA00022989"/>
    </source>
</evidence>
<dbReference type="InterPro" id="IPR000292">
    <property type="entry name" value="For/NO2_transpt"/>
</dbReference>
<reference evidence="7 8" key="1">
    <citation type="journal article" date="2019" name="Int. J. Syst. Evol. Microbiol.">
        <title>The Global Catalogue of Microorganisms (GCM) 10K type strain sequencing project: providing services to taxonomists for standard genome sequencing and annotation.</title>
        <authorList>
            <consortium name="The Broad Institute Genomics Platform"/>
            <consortium name="The Broad Institute Genome Sequencing Center for Infectious Disease"/>
            <person name="Wu L."/>
            <person name="Ma J."/>
        </authorList>
    </citation>
    <scope>NUCLEOTIDE SEQUENCE [LARGE SCALE GENOMIC DNA]</scope>
    <source>
        <strain evidence="7 8">JCM 6486</strain>
    </source>
</reference>
<feature type="transmembrane region" description="Helical" evidence="6">
    <location>
        <begin position="223"/>
        <end position="247"/>
    </location>
</feature>
<comment type="caution">
    <text evidence="7">The sequence shown here is derived from an EMBL/GenBank/DDBJ whole genome shotgun (WGS) entry which is preliminary data.</text>
</comment>
<feature type="transmembrane region" description="Helical" evidence="6">
    <location>
        <begin position="30"/>
        <end position="51"/>
    </location>
</feature>
<dbReference type="InterPro" id="IPR024002">
    <property type="entry name" value="For/NO2_transpt_CS"/>
</dbReference>
<evidence type="ECO:0000256" key="4">
    <source>
        <dbReference type="ARBA" id="ARBA00023136"/>
    </source>
</evidence>
<keyword evidence="8" id="KW-1185">Reference proteome</keyword>
<dbReference type="PANTHER" id="PTHR30520">
    <property type="entry name" value="FORMATE TRANSPORTER-RELATED"/>
    <property type="match status" value="1"/>
</dbReference>
<comment type="similarity">
    <text evidence="5">Belongs to the FNT transporter (TC 1.A.16) family.</text>
</comment>
<evidence type="ECO:0000256" key="2">
    <source>
        <dbReference type="ARBA" id="ARBA00022692"/>
    </source>
</evidence>
<comment type="subcellular location">
    <subcellularLocation>
        <location evidence="1">Membrane</location>
        <topology evidence="1">Multi-pass membrane protein</topology>
    </subcellularLocation>
</comment>
<dbReference type="Gene3D" id="1.20.1080.10">
    <property type="entry name" value="Glycerol uptake facilitator protein"/>
    <property type="match status" value="1"/>
</dbReference>
<feature type="transmembrane region" description="Helical" evidence="6">
    <location>
        <begin position="63"/>
        <end position="89"/>
    </location>
</feature>
<organism evidence="7 8">
    <name type="scientific">Paraclostridium tenue</name>
    <dbReference type="NCBI Taxonomy" id="1737"/>
    <lineage>
        <taxon>Bacteria</taxon>
        <taxon>Bacillati</taxon>
        <taxon>Bacillota</taxon>
        <taxon>Clostridia</taxon>
        <taxon>Peptostreptococcales</taxon>
        <taxon>Peptostreptococcaceae</taxon>
        <taxon>Paraclostridium</taxon>
    </lineage>
</organism>
<dbReference type="PANTHER" id="PTHR30520:SF6">
    <property type="entry name" value="FORMATE_NITRATE FAMILY TRANSPORTER (EUROFUNG)"/>
    <property type="match status" value="1"/>
</dbReference>
<name>A0ABN1M9J3_9FIRM</name>
<evidence type="ECO:0000313" key="8">
    <source>
        <dbReference type="Proteomes" id="UP001400965"/>
    </source>
</evidence>